<evidence type="ECO:0000313" key="1">
    <source>
        <dbReference type="EMBL" id="KXA98630.1"/>
    </source>
</evidence>
<sequence>MNNIVNESESPRIRKSCIKALGELGSDAEESLRILLELAEKDPEVSEEALNALNNIIEDFDSPSKGIDNLSESEQSKFLNLLASRYS</sequence>
<dbReference type="EMBL" id="LHXT01000012">
    <property type="protein sequence ID" value="KXA98630.1"/>
    <property type="molecule type" value="Genomic_DNA"/>
</dbReference>
<dbReference type="Proteomes" id="UP000070257">
    <property type="component" value="Unassembled WGS sequence"/>
</dbReference>
<dbReference type="SUPFAM" id="SSF48371">
    <property type="entry name" value="ARM repeat"/>
    <property type="match status" value="1"/>
</dbReference>
<dbReference type="Pfam" id="PF13646">
    <property type="entry name" value="HEAT_2"/>
    <property type="match status" value="1"/>
</dbReference>
<organism evidence="1 2">
    <name type="scientific">candidate division MSBL1 archaeon SCGC-AAA259J03</name>
    <dbReference type="NCBI Taxonomy" id="1698269"/>
    <lineage>
        <taxon>Archaea</taxon>
        <taxon>Methanobacteriati</taxon>
        <taxon>Methanobacteriota</taxon>
        <taxon>candidate division MSBL1</taxon>
    </lineage>
</organism>
<dbReference type="AlphaFoldDB" id="A0A656YWR7"/>
<evidence type="ECO:0000313" key="2">
    <source>
        <dbReference type="Proteomes" id="UP000070257"/>
    </source>
</evidence>
<name>A0A656YWR7_9EURY</name>
<gene>
    <name evidence="1" type="ORF">AKJ39_01395</name>
</gene>
<dbReference type="Gene3D" id="1.25.10.10">
    <property type="entry name" value="Leucine-rich Repeat Variant"/>
    <property type="match status" value="1"/>
</dbReference>
<dbReference type="InterPro" id="IPR011989">
    <property type="entry name" value="ARM-like"/>
</dbReference>
<comment type="caution">
    <text evidence="1">The sequence shown here is derived from an EMBL/GenBank/DDBJ whole genome shotgun (WGS) entry which is preliminary data.</text>
</comment>
<keyword evidence="2" id="KW-1185">Reference proteome</keyword>
<proteinExistence type="predicted"/>
<dbReference type="InterPro" id="IPR016024">
    <property type="entry name" value="ARM-type_fold"/>
</dbReference>
<reference evidence="1 2" key="1">
    <citation type="journal article" date="2016" name="Sci. Rep.">
        <title>Metabolic traits of an uncultured archaeal lineage -MSBL1- from brine pools of the Red Sea.</title>
        <authorList>
            <person name="Mwirichia R."/>
            <person name="Alam I."/>
            <person name="Rashid M."/>
            <person name="Vinu M."/>
            <person name="Ba-Alawi W."/>
            <person name="Anthony Kamau A."/>
            <person name="Kamanda Ngugi D."/>
            <person name="Goker M."/>
            <person name="Klenk H.P."/>
            <person name="Bajic V."/>
            <person name="Stingl U."/>
        </authorList>
    </citation>
    <scope>NUCLEOTIDE SEQUENCE [LARGE SCALE GENOMIC DNA]</scope>
    <source>
        <strain evidence="1">SCGC-AAA259J03</strain>
    </source>
</reference>
<protein>
    <recommendedName>
        <fullName evidence="3">HEAT repeat domain-containing protein</fullName>
    </recommendedName>
</protein>
<accession>A0A656YWR7</accession>
<evidence type="ECO:0008006" key="3">
    <source>
        <dbReference type="Google" id="ProtNLM"/>
    </source>
</evidence>